<dbReference type="InterPro" id="IPR002810">
    <property type="entry name" value="NfeD-like_C"/>
</dbReference>
<keyword evidence="2 6" id="KW-0812">Transmembrane</keyword>
<keyword evidence="3 6" id="KW-1133">Transmembrane helix</keyword>
<proteinExistence type="predicted"/>
<evidence type="ECO:0000256" key="6">
    <source>
        <dbReference type="SAM" id="Phobius"/>
    </source>
</evidence>
<evidence type="ECO:0000256" key="4">
    <source>
        <dbReference type="ARBA" id="ARBA00023136"/>
    </source>
</evidence>
<organism evidence="8 9">
    <name type="scientific">Posidoniimonas corsicana</name>
    <dbReference type="NCBI Taxonomy" id="1938618"/>
    <lineage>
        <taxon>Bacteria</taxon>
        <taxon>Pseudomonadati</taxon>
        <taxon>Planctomycetota</taxon>
        <taxon>Planctomycetia</taxon>
        <taxon>Pirellulales</taxon>
        <taxon>Lacipirellulaceae</taxon>
        <taxon>Posidoniimonas</taxon>
    </lineage>
</organism>
<dbReference type="OrthoDB" id="283587at2"/>
<protein>
    <recommendedName>
        <fullName evidence="7">NfeD-like C-terminal domain-containing protein</fullName>
    </recommendedName>
</protein>
<comment type="caution">
    <text evidence="8">The sequence shown here is derived from an EMBL/GenBank/DDBJ whole genome shotgun (WGS) entry which is preliminary data.</text>
</comment>
<name>A0A5C5V1A0_9BACT</name>
<reference evidence="8 9" key="1">
    <citation type="submission" date="2019-02" db="EMBL/GenBank/DDBJ databases">
        <title>Deep-cultivation of Planctomycetes and their phenomic and genomic characterization uncovers novel biology.</title>
        <authorList>
            <person name="Wiegand S."/>
            <person name="Jogler M."/>
            <person name="Boedeker C."/>
            <person name="Pinto D."/>
            <person name="Vollmers J."/>
            <person name="Rivas-Marin E."/>
            <person name="Kohn T."/>
            <person name="Peeters S.H."/>
            <person name="Heuer A."/>
            <person name="Rast P."/>
            <person name="Oberbeckmann S."/>
            <person name="Bunk B."/>
            <person name="Jeske O."/>
            <person name="Meyerdierks A."/>
            <person name="Storesund J.E."/>
            <person name="Kallscheuer N."/>
            <person name="Luecker S."/>
            <person name="Lage O.M."/>
            <person name="Pohl T."/>
            <person name="Merkel B.J."/>
            <person name="Hornburger P."/>
            <person name="Mueller R.-W."/>
            <person name="Bruemmer F."/>
            <person name="Labrenz M."/>
            <person name="Spormann A.M."/>
            <person name="Op Den Camp H."/>
            <person name="Overmann J."/>
            <person name="Amann R."/>
            <person name="Jetten M.S.M."/>
            <person name="Mascher T."/>
            <person name="Medema M.H."/>
            <person name="Devos D.P."/>
            <person name="Kaster A.-K."/>
            <person name="Ovreas L."/>
            <person name="Rohde M."/>
            <person name="Galperin M.Y."/>
            <person name="Jogler C."/>
        </authorList>
    </citation>
    <scope>NUCLEOTIDE SEQUENCE [LARGE SCALE GENOMIC DNA]</scope>
    <source>
        <strain evidence="8 9">KOR34</strain>
    </source>
</reference>
<feature type="region of interest" description="Disordered" evidence="5">
    <location>
        <begin position="164"/>
        <end position="183"/>
    </location>
</feature>
<evidence type="ECO:0000313" key="8">
    <source>
        <dbReference type="EMBL" id="TWT32336.1"/>
    </source>
</evidence>
<feature type="transmembrane region" description="Helical" evidence="6">
    <location>
        <begin position="12"/>
        <end position="32"/>
    </location>
</feature>
<dbReference type="Proteomes" id="UP000316714">
    <property type="component" value="Unassembled WGS sequence"/>
</dbReference>
<dbReference type="EMBL" id="SIHJ01000003">
    <property type="protein sequence ID" value="TWT32336.1"/>
    <property type="molecule type" value="Genomic_DNA"/>
</dbReference>
<evidence type="ECO:0000256" key="3">
    <source>
        <dbReference type="ARBA" id="ARBA00022989"/>
    </source>
</evidence>
<dbReference type="PANTHER" id="PTHR33507:SF4">
    <property type="entry name" value="NODULATION COMPETITIVENESS PROTEIN NFED"/>
    <property type="match status" value="1"/>
</dbReference>
<keyword evidence="4 6" id="KW-0472">Membrane</keyword>
<comment type="subcellular location">
    <subcellularLocation>
        <location evidence="1">Membrane</location>
        <topology evidence="1">Multi-pass membrane protein</topology>
    </subcellularLocation>
</comment>
<dbReference type="Gene3D" id="2.40.50.140">
    <property type="entry name" value="Nucleic acid-binding proteins"/>
    <property type="match status" value="1"/>
</dbReference>
<dbReference type="PANTHER" id="PTHR33507">
    <property type="entry name" value="INNER MEMBRANE PROTEIN YBBJ"/>
    <property type="match status" value="1"/>
</dbReference>
<gene>
    <name evidence="8" type="ORF">KOR34_40990</name>
</gene>
<evidence type="ECO:0000259" key="7">
    <source>
        <dbReference type="Pfam" id="PF01957"/>
    </source>
</evidence>
<evidence type="ECO:0000256" key="5">
    <source>
        <dbReference type="SAM" id="MobiDB-lite"/>
    </source>
</evidence>
<evidence type="ECO:0000256" key="2">
    <source>
        <dbReference type="ARBA" id="ARBA00022692"/>
    </source>
</evidence>
<evidence type="ECO:0000256" key="1">
    <source>
        <dbReference type="ARBA" id="ARBA00004141"/>
    </source>
</evidence>
<accession>A0A5C5V1A0</accession>
<evidence type="ECO:0000313" key="9">
    <source>
        <dbReference type="Proteomes" id="UP000316714"/>
    </source>
</evidence>
<dbReference type="InterPro" id="IPR012340">
    <property type="entry name" value="NA-bd_OB-fold"/>
</dbReference>
<feature type="transmembrane region" description="Helical" evidence="6">
    <location>
        <begin position="66"/>
        <end position="84"/>
    </location>
</feature>
<dbReference type="GO" id="GO:0016020">
    <property type="term" value="C:membrane"/>
    <property type="evidence" value="ECO:0007669"/>
    <property type="project" value="UniProtKB-SubCell"/>
</dbReference>
<sequence>MLLADFNLVSPLGLALLLAMVGCLLIVAEVLIPSGGIIGFFATCSLIASIYYAYQAAGASGGLGMGLGLVVVVPLLLIGAFKVLPHTPMGKAMIGQAPREEDVLPDDPRHALVGRVGVARSKMLPSGAVEIDGQMIDAISQGRAIDPGQYVKVVEVRGNRVMVRPADQGDRPANQNPDDLLTRPIEELGIDSLEDPLA</sequence>
<dbReference type="RefSeq" id="WP_146567613.1">
    <property type="nucleotide sequence ID" value="NZ_SIHJ01000003.1"/>
</dbReference>
<dbReference type="InterPro" id="IPR052165">
    <property type="entry name" value="Membrane_assoc_protease"/>
</dbReference>
<feature type="transmembrane region" description="Helical" evidence="6">
    <location>
        <begin position="37"/>
        <end position="54"/>
    </location>
</feature>
<dbReference type="AlphaFoldDB" id="A0A5C5V1A0"/>
<feature type="domain" description="NfeD-like C-terminal" evidence="7">
    <location>
        <begin position="110"/>
        <end position="165"/>
    </location>
</feature>
<keyword evidence="9" id="KW-1185">Reference proteome</keyword>
<dbReference type="Pfam" id="PF01957">
    <property type="entry name" value="NfeD"/>
    <property type="match status" value="1"/>
</dbReference>
<dbReference type="SUPFAM" id="SSF141322">
    <property type="entry name" value="NfeD domain-like"/>
    <property type="match status" value="1"/>
</dbReference>